<feature type="non-terminal residue" evidence="1">
    <location>
        <position position="76"/>
    </location>
</feature>
<keyword evidence="2" id="KW-1185">Reference proteome</keyword>
<organism evidence="1 2">
    <name type="scientific">Halobacillus dabanensis</name>
    <dbReference type="NCBI Taxonomy" id="240302"/>
    <lineage>
        <taxon>Bacteria</taxon>
        <taxon>Bacillati</taxon>
        <taxon>Bacillota</taxon>
        <taxon>Bacilli</taxon>
        <taxon>Bacillales</taxon>
        <taxon>Bacillaceae</taxon>
        <taxon>Halobacillus</taxon>
    </lineage>
</organism>
<accession>A0A1I4A0E5</accession>
<evidence type="ECO:0000313" key="1">
    <source>
        <dbReference type="EMBL" id="SFK49812.1"/>
    </source>
</evidence>
<dbReference type="EMBL" id="FOSB01000015">
    <property type="protein sequence ID" value="SFK49812.1"/>
    <property type="molecule type" value="Genomic_DNA"/>
</dbReference>
<reference evidence="2" key="1">
    <citation type="submission" date="2016-10" db="EMBL/GenBank/DDBJ databases">
        <authorList>
            <person name="Varghese N."/>
            <person name="Submissions S."/>
        </authorList>
    </citation>
    <scope>NUCLEOTIDE SEQUENCE [LARGE SCALE GENOMIC DNA]</scope>
    <source>
        <strain evidence="2">CGMCC 1.3704</strain>
    </source>
</reference>
<sequence>MADNRLKRRFHTPIRLQKLVTDVTEFKCAGNEKLYLSPIMDVFNGEIISFGISKRPTLDFVLKPLNEVLETIQTEA</sequence>
<dbReference type="AlphaFoldDB" id="A0A1I4A0E5"/>
<dbReference type="Proteomes" id="UP000183557">
    <property type="component" value="Unassembled WGS sequence"/>
</dbReference>
<evidence type="ECO:0008006" key="3">
    <source>
        <dbReference type="Google" id="ProtNLM"/>
    </source>
</evidence>
<gene>
    <name evidence="1" type="ORF">SAMN04487936_11585</name>
</gene>
<name>A0A1I4A0E5_HALDA</name>
<dbReference type="InterPro" id="IPR012337">
    <property type="entry name" value="RNaseH-like_sf"/>
</dbReference>
<dbReference type="SUPFAM" id="SSF53098">
    <property type="entry name" value="Ribonuclease H-like"/>
    <property type="match status" value="1"/>
</dbReference>
<evidence type="ECO:0000313" key="2">
    <source>
        <dbReference type="Proteomes" id="UP000183557"/>
    </source>
</evidence>
<proteinExistence type="predicted"/>
<protein>
    <recommendedName>
        <fullName evidence="3">Integrase core domain-containing protein</fullName>
    </recommendedName>
</protein>